<sequence>MSLLSSSQRSFVACLLLFISLPDSLFAADSESLVVYVGTYTRGDSEGIYRLEFHPRDGSLKAIGEPTEIVNPSFLTLHPNGRYLYAVSEVSDYEGTKSGSITGYKIAGDSGQLEKLNTESTQGASPCHLQVDQTGQTVVVANYSSGNVVSLPIRATGYLMPVQSLLQHVGRSVNERRQLGPHAHSVTISPDNQFVYAADLGIDRVLIYRLNPIAGTLTETVAREVILPPGSGPRHFALNPKMNYAYCLNELNSTVSTLSRDPETGGLELLETISTLPDDFEGQNSTAEICVHPNAQFAYCSNRGHDSITWFAIEPVTGALVRKGNVSTEGETPRNFNLDPTGRFLLVANQTTDNVVVFEIDQNTGEPRATGNSVKIPNPVCLKFWKPGDRAQ</sequence>
<dbReference type="InterPro" id="IPR011048">
    <property type="entry name" value="Haem_d1_sf"/>
</dbReference>
<keyword evidence="2" id="KW-0313">Glucose metabolism</keyword>
<protein>
    <submittedName>
        <fullName evidence="4">6-phosphogluconolactonase</fullName>
        <ecNumber evidence="4">3.1.1.31</ecNumber>
    </submittedName>
</protein>
<comment type="similarity">
    <text evidence="1">Belongs to the cycloisomerase 2 family.</text>
</comment>
<dbReference type="eggNOG" id="COG2706">
    <property type="taxonomic scope" value="Bacteria"/>
</dbReference>
<evidence type="ECO:0000256" key="3">
    <source>
        <dbReference type="SAM" id="SignalP"/>
    </source>
</evidence>
<keyword evidence="4" id="KW-0378">Hydrolase</keyword>
<evidence type="ECO:0000313" key="4">
    <source>
        <dbReference type="EMBL" id="ADY59903.1"/>
    </source>
</evidence>
<dbReference type="Gene3D" id="2.130.10.10">
    <property type="entry name" value="YVTN repeat-like/Quinoprotein amine dehydrogenase"/>
    <property type="match status" value="1"/>
</dbReference>
<gene>
    <name evidence="4" type="ordered locus">Plabr_2301</name>
</gene>
<dbReference type="HOGENOM" id="CLU_038716_5_1_0"/>
<dbReference type="InterPro" id="IPR050282">
    <property type="entry name" value="Cycloisomerase_2"/>
</dbReference>
<dbReference type="PANTHER" id="PTHR30344">
    <property type="entry name" value="6-PHOSPHOGLUCONOLACTONASE-RELATED"/>
    <property type="match status" value="1"/>
</dbReference>
<dbReference type="PANTHER" id="PTHR30344:SF1">
    <property type="entry name" value="6-PHOSPHOGLUCONOLACTONASE"/>
    <property type="match status" value="1"/>
</dbReference>
<evidence type="ECO:0000313" key="5">
    <source>
        <dbReference type="Proteomes" id="UP000006860"/>
    </source>
</evidence>
<feature type="signal peptide" evidence="3">
    <location>
        <begin position="1"/>
        <end position="27"/>
    </location>
</feature>
<accession>F0SLX8</accession>
<dbReference type="GO" id="GO:0005829">
    <property type="term" value="C:cytosol"/>
    <property type="evidence" value="ECO:0007669"/>
    <property type="project" value="TreeGrafter"/>
</dbReference>
<evidence type="ECO:0000256" key="1">
    <source>
        <dbReference type="ARBA" id="ARBA00005564"/>
    </source>
</evidence>
<dbReference type="Proteomes" id="UP000006860">
    <property type="component" value="Chromosome"/>
</dbReference>
<dbReference type="InterPro" id="IPR019405">
    <property type="entry name" value="Lactonase_7-beta_prop"/>
</dbReference>
<dbReference type="GO" id="GO:0017057">
    <property type="term" value="F:6-phosphogluconolactonase activity"/>
    <property type="evidence" value="ECO:0007669"/>
    <property type="project" value="UniProtKB-EC"/>
</dbReference>
<dbReference type="InterPro" id="IPR015943">
    <property type="entry name" value="WD40/YVTN_repeat-like_dom_sf"/>
</dbReference>
<dbReference type="RefSeq" id="WP_013628627.1">
    <property type="nucleotide sequence ID" value="NC_015174.1"/>
</dbReference>
<dbReference type="EMBL" id="CP002546">
    <property type="protein sequence ID" value="ADY59903.1"/>
    <property type="molecule type" value="Genomic_DNA"/>
</dbReference>
<dbReference type="EC" id="3.1.1.31" evidence="4"/>
<keyword evidence="3" id="KW-0732">Signal</keyword>
<dbReference type="FunFam" id="2.130.10.10:FF:000306">
    <property type="entry name" value="3-carboxymuconate cyclase"/>
    <property type="match status" value="1"/>
</dbReference>
<dbReference type="SUPFAM" id="SSF51004">
    <property type="entry name" value="C-terminal (heme d1) domain of cytochrome cd1-nitrite reductase"/>
    <property type="match status" value="1"/>
</dbReference>
<dbReference type="STRING" id="756272.Plabr_2301"/>
<dbReference type="KEGG" id="pbs:Plabr_2301"/>
<evidence type="ECO:0000256" key="2">
    <source>
        <dbReference type="ARBA" id="ARBA00022526"/>
    </source>
</evidence>
<organism evidence="4 5">
    <name type="scientific">Rubinisphaera brasiliensis (strain ATCC 49424 / DSM 5305 / JCM 21570 / IAM 15109 / NBRC 103401 / IFAM 1448)</name>
    <name type="common">Planctomyces brasiliensis</name>
    <dbReference type="NCBI Taxonomy" id="756272"/>
    <lineage>
        <taxon>Bacteria</taxon>
        <taxon>Pseudomonadati</taxon>
        <taxon>Planctomycetota</taxon>
        <taxon>Planctomycetia</taxon>
        <taxon>Planctomycetales</taxon>
        <taxon>Planctomycetaceae</taxon>
        <taxon>Rubinisphaera</taxon>
    </lineage>
</organism>
<proteinExistence type="inferred from homology"/>
<reference evidence="5" key="1">
    <citation type="submission" date="2011-02" db="EMBL/GenBank/DDBJ databases">
        <title>The complete genome of Planctomyces brasiliensis DSM 5305.</title>
        <authorList>
            <person name="Lucas S."/>
            <person name="Copeland A."/>
            <person name="Lapidus A."/>
            <person name="Bruce D."/>
            <person name="Goodwin L."/>
            <person name="Pitluck S."/>
            <person name="Kyrpides N."/>
            <person name="Mavromatis K."/>
            <person name="Pagani I."/>
            <person name="Ivanova N."/>
            <person name="Ovchinnikova G."/>
            <person name="Lu M."/>
            <person name="Detter J.C."/>
            <person name="Han C."/>
            <person name="Land M."/>
            <person name="Hauser L."/>
            <person name="Markowitz V."/>
            <person name="Cheng J.-F."/>
            <person name="Hugenholtz P."/>
            <person name="Woyke T."/>
            <person name="Wu D."/>
            <person name="Tindall B."/>
            <person name="Pomrenke H.G."/>
            <person name="Brambilla E."/>
            <person name="Klenk H.-P."/>
            <person name="Eisen J.A."/>
        </authorList>
    </citation>
    <scope>NUCLEOTIDE SEQUENCE [LARGE SCALE GENOMIC DNA]</scope>
    <source>
        <strain evidence="5">ATCC 49424 / DSM 5305 / JCM 21570 / NBRC 103401 / IFAM 1448</strain>
    </source>
</reference>
<feature type="chain" id="PRO_5003257124" evidence="3">
    <location>
        <begin position="28"/>
        <end position="392"/>
    </location>
</feature>
<dbReference type="Pfam" id="PF10282">
    <property type="entry name" value="Lactonase"/>
    <property type="match status" value="1"/>
</dbReference>
<keyword evidence="2" id="KW-0119">Carbohydrate metabolism</keyword>
<dbReference type="AlphaFoldDB" id="F0SLX8"/>
<dbReference type="GO" id="GO:0006006">
    <property type="term" value="P:glucose metabolic process"/>
    <property type="evidence" value="ECO:0007669"/>
    <property type="project" value="UniProtKB-KW"/>
</dbReference>
<keyword evidence="5" id="KW-1185">Reference proteome</keyword>
<dbReference type="OrthoDB" id="9790815at2"/>
<name>F0SLX8_RUBBR</name>